<evidence type="ECO:0000256" key="1">
    <source>
        <dbReference type="ARBA" id="ARBA00004370"/>
    </source>
</evidence>
<sequence>MVALALVVLTVVSVAVAGVLLYRSSHLTDQPFSLSNSGQAITPDSARHQVVAIAEQFCLRMDAVDASDIDGYKKRVSELLTTKQKAKFASEFEQFQKIGLDKDLKGTGTILASGLSDIDQDSATVLVAHDSTVKASTGTTERHYRWTVALRKVHGAWLVDDFTPVS</sequence>
<organism evidence="3 4">
    <name type="scientific">Nocardioides pocheonensis</name>
    <dbReference type="NCBI Taxonomy" id="661485"/>
    <lineage>
        <taxon>Bacteria</taxon>
        <taxon>Bacillati</taxon>
        <taxon>Actinomycetota</taxon>
        <taxon>Actinomycetes</taxon>
        <taxon>Propionibacteriales</taxon>
        <taxon>Nocardioidaceae</taxon>
        <taxon>Nocardioides</taxon>
    </lineage>
</organism>
<evidence type="ECO:0000313" key="3">
    <source>
        <dbReference type="EMBL" id="RNM16436.1"/>
    </source>
</evidence>
<dbReference type="RefSeq" id="WP_123221721.1">
    <property type="nucleotide sequence ID" value="NZ_RJSF01000008.1"/>
</dbReference>
<dbReference type="PANTHER" id="PTHR37042:SF4">
    <property type="entry name" value="OUTER MEMBRANE PROTEIN RV1973"/>
    <property type="match status" value="1"/>
</dbReference>
<keyword evidence="4" id="KW-1185">Reference proteome</keyword>
<dbReference type="AlphaFoldDB" id="A0A3N0GW73"/>
<dbReference type="Proteomes" id="UP000279994">
    <property type="component" value="Unassembled WGS sequence"/>
</dbReference>
<reference evidence="3 4" key="1">
    <citation type="submission" date="2018-11" db="EMBL/GenBank/DDBJ databases">
        <authorList>
            <person name="Li F."/>
        </authorList>
    </citation>
    <scope>NUCLEOTIDE SEQUENCE [LARGE SCALE GENOMIC DNA]</scope>
    <source>
        <strain evidence="3 4">Gsoil 818</strain>
    </source>
</reference>
<evidence type="ECO:0000313" key="4">
    <source>
        <dbReference type="Proteomes" id="UP000279994"/>
    </source>
</evidence>
<name>A0A3N0GW73_9ACTN</name>
<evidence type="ECO:0008006" key="5">
    <source>
        <dbReference type="Google" id="ProtNLM"/>
    </source>
</evidence>
<proteinExistence type="predicted"/>
<dbReference type="EMBL" id="RJSF01000008">
    <property type="protein sequence ID" value="RNM16436.1"/>
    <property type="molecule type" value="Genomic_DNA"/>
</dbReference>
<dbReference type="PANTHER" id="PTHR37042">
    <property type="entry name" value="OUTER MEMBRANE PROTEIN RV1973"/>
    <property type="match status" value="1"/>
</dbReference>
<keyword evidence="2" id="KW-0472">Membrane</keyword>
<dbReference type="GO" id="GO:0016020">
    <property type="term" value="C:membrane"/>
    <property type="evidence" value="ECO:0007669"/>
    <property type="project" value="UniProtKB-SubCell"/>
</dbReference>
<comment type="subcellular location">
    <subcellularLocation>
        <location evidence="1">Membrane</location>
    </subcellularLocation>
</comment>
<comment type="caution">
    <text evidence="3">The sequence shown here is derived from an EMBL/GenBank/DDBJ whole genome shotgun (WGS) entry which is preliminary data.</text>
</comment>
<dbReference type="OrthoDB" id="3746626at2"/>
<protein>
    <recommendedName>
        <fullName evidence="5">Mce-associated membrane protein</fullName>
    </recommendedName>
</protein>
<accession>A0A3N0GW73</accession>
<evidence type="ECO:0000256" key="2">
    <source>
        <dbReference type="ARBA" id="ARBA00023136"/>
    </source>
</evidence>
<gene>
    <name evidence="3" type="ORF">EFL26_04555</name>
</gene>